<dbReference type="GO" id="GO:0030422">
    <property type="term" value="P:siRNA processing"/>
    <property type="evidence" value="ECO:0007669"/>
    <property type="project" value="TreeGrafter"/>
</dbReference>
<dbReference type="Proteomes" id="UP001418222">
    <property type="component" value="Unassembled WGS sequence"/>
</dbReference>
<evidence type="ECO:0000259" key="13">
    <source>
        <dbReference type="Pfam" id="PF26253"/>
    </source>
</evidence>
<dbReference type="InterPro" id="IPR057298">
    <property type="entry name" value="RDR6-like_RBD"/>
</dbReference>
<comment type="catalytic activity">
    <reaction evidence="7 8">
        <text>RNA(n) + a ribonucleoside 5'-triphosphate = RNA(n+1) + diphosphate</text>
        <dbReference type="Rhea" id="RHEA:21248"/>
        <dbReference type="Rhea" id="RHEA-COMP:14527"/>
        <dbReference type="Rhea" id="RHEA-COMP:17342"/>
        <dbReference type="ChEBI" id="CHEBI:33019"/>
        <dbReference type="ChEBI" id="CHEBI:61557"/>
        <dbReference type="ChEBI" id="CHEBI:140395"/>
        <dbReference type="EC" id="2.7.7.48"/>
    </reaction>
</comment>
<evidence type="ECO:0000313" key="14">
    <source>
        <dbReference type="EMBL" id="KAK8937273.1"/>
    </source>
</evidence>
<evidence type="ECO:0000313" key="15">
    <source>
        <dbReference type="Proteomes" id="UP001418222"/>
    </source>
</evidence>
<evidence type="ECO:0000256" key="2">
    <source>
        <dbReference type="ARBA" id="ARBA00022484"/>
    </source>
</evidence>
<keyword evidence="5 8" id="KW-0694">RNA-binding</keyword>
<dbReference type="AlphaFoldDB" id="A0AAP0G560"/>
<protein>
    <recommendedName>
        <fullName evidence="8">RNA-dependent RNA polymerase</fullName>
        <ecNumber evidence="8">2.7.7.48</ecNumber>
    </recommendedName>
</protein>
<feature type="domain" description="RNA-dependent RNA polymerase 6-like second" evidence="11">
    <location>
        <begin position="143"/>
        <end position="303"/>
    </location>
</feature>
<keyword evidence="15" id="KW-1185">Reference proteome</keyword>
<dbReference type="InterPro" id="IPR057596">
    <property type="entry name" value="RDRP_core"/>
</dbReference>
<dbReference type="InterPro" id="IPR007855">
    <property type="entry name" value="RDRP"/>
</dbReference>
<evidence type="ECO:0000256" key="5">
    <source>
        <dbReference type="ARBA" id="ARBA00022884"/>
    </source>
</evidence>
<evidence type="ECO:0000256" key="3">
    <source>
        <dbReference type="ARBA" id="ARBA00022679"/>
    </source>
</evidence>
<evidence type="ECO:0000256" key="8">
    <source>
        <dbReference type="RuleBase" id="RU363098"/>
    </source>
</evidence>
<evidence type="ECO:0000259" key="11">
    <source>
        <dbReference type="Pfam" id="PF24577"/>
    </source>
</evidence>
<accession>A0AAP0G560</accession>
<dbReference type="Pfam" id="PF24572">
    <property type="entry name" value="RBD_RDR6"/>
    <property type="match status" value="1"/>
</dbReference>
<dbReference type="InterPro" id="IPR058751">
    <property type="entry name" value="RDRP_helical"/>
</dbReference>
<evidence type="ECO:0000256" key="1">
    <source>
        <dbReference type="ARBA" id="ARBA00005762"/>
    </source>
</evidence>
<evidence type="ECO:0000256" key="7">
    <source>
        <dbReference type="ARBA" id="ARBA00048744"/>
    </source>
</evidence>
<organism evidence="14 15">
    <name type="scientific">Platanthera zijinensis</name>
    <dbReference type="NCBI Taxonomy" id="2320716"/>
    <lineage>
        <taxon>Eukaryota</taxon>
        <taxon>Viridiplantae</taxon>
        <taxon>Streptophyta</taxon>
        <taxon>Embryophyta</taxon>
        <taxon>Tracheophyta</taxon>
        <taxon>Spermatophyta</taxon>
        <taxon>Magnoliopsida</taxon>
        <taxon>Liliopsida</taxon>
        <taxon>Asparagales</taxon>
        <taxon>Orchidaceae</taxon>
        <taxon>Orchidoideae</taxon>
        <taxon>Orchideae</taxon>
        <taxon>Orchidinae</taxon>
        <taxon>Platanthera</taxon>
    </lineage>
</organism>
<name>A0AAP0G560_9ASPA</name>
<dbReference type="InterPro" id="IPR058752">
    <property type="entry name" value="RDRP_C_head"/>
</dbReference>
<dbReference type="EC" id="2.7.7.48" evidence="8"/>
<reference evidence="14 15" key="1">
    <citation type="journal article" date="2022" name="Nat. Plants">
        <title>Genomes of leafy and leafless Platanthera orchids illuminate the evolution of mycoheterotrophy.</title>
        <authorList>
            <person name="Li M.H."/>
            <person name="Liu K.W."/>
            <person name="Li Z."/>
            <person name="Lu H.C."/>
            <person name="Ye Q.L."/>
            <person name="Zhang D."/>
            <person name="Wang J.Y."/>
            <person name="Li Y.F."/>
            <person name="Zhong Z.M."/>
            <person name="Liu X."/>
            <person name="Yu X."/>
            <person name="Liu D.K."/>
            <person name="Tu X.D."/>
            <person name="Liu B."/>
            <person name="Hao Y."/>
            <person name="Liao X.Y."/>
            <person name="Jiang Y.T."/>
            <person name="Sun W.H."/>
            <person name="Chen J."/>
            <person name="Chen Y.Q."/>
            <person name="Ai Y."/>
            <person name="Zhai J.W."/>
            <person name="Wu S.S."/>
            <person name="Zhou Z."/>
            <person name="Hsiao Y.Y."/>
            <person name="Wu W.L."/>
            <person name="Chen Y.Y."/>
            <person name="Lin Y.F."/>
            <person name="Hsu J.L."/>
            <person name="Li C.Y."/>
            <person name="Wang Z.W."/>
            <person name="Zhao X."/>
            <person name="Zhong W.Y."/>
            <person name="Ma X.K."/>
            <person name="Ma L."/>
            <person name="Huang J."/>
            <person name="Chen G.Z."/>
            <person name="Huang M.Z."/>
            <person name="Huang L."/>
            <person name="Peng D.H."/>
            <person name="Luo Y.B."/>
            <person name="Zou S.Q."/>
            <person name="Chen S.P."/>
            <person name="Lan S."/>
            <person name="Tsai W.C."/>
            <person name="Van de Peer Y."/>
            <person name="Liu Z.J."/>
        </authorList>
    </citation>
    <scope>NUCLEOTIDE SEQUENCE [LARGE SCALE GENOMIC DNA]</scope>
    <source>
        <strain evidence="14">Lor287</strain>
    </source>
</reference>
<evidence type="ECO:0000259" key="10">
    <source>
        <dbReference type="Pfam" id="PF24572"/>
    </source>
</evidence>
<keyword evidence="3 8" id="KW-0808">Transferase</keyword>
<comment type="caution">
    <text evidence="14">The sequence shown here is derived from an EMBL/GenBank/DDBJ whole genome shotgun (WGS) entry which is preliminary data.</text>
</comment>
<gene>
    <name evidence="14" type="primary">SHL2</name>
    <name evidence="14" type="ORF">KSP39_PZI012308</name>
</gene>
<dbReference type="InterPro" id="IPR057297">
    <property type="entry name" value="RDR6-like_2nd"/>
</dbReference>
<dbReference type="PANTHER" id="PTHR23079:SF18">
    <property type="entry name" value="RNA-DEPENDENT RNA POLYMERASE 6"/>
    <property type="match status" value="1"/>
</dbReference>
<dbReference type="Pfam" id="PF26253">
    <property type="entry name" value="RdRP_head"/>
    <property type="match status" value="1"/>
</dbReference>
<keyword evidence="2 8" id="KW-0696">RNA-directed RNA polymerase</keyword>
<comment type="function">
    <text evidence="8">Probably involved in the RNA silencing pathway and required for the generation of small interfering RNAs (siRNAs).</text>
</comment>
<dbReference type="GO" id="GO:0003968">
    <property type="term" value="F:RNA-directed RNA polymerase activity"/>
    <property type="evidence" value="ECO:0007669"/>
    <property type="project" value="UniProtKB-KW"/>
</dbReference>
<evidence type="ECO:0000259" key="12">
    <source>
        <dbReference type="Pfam" id="PF26252"/>
    </source>
</evidence>
<comment type="similarity">
    <text evidence="1 8">Belongs to the RdRP family.</text>
</comment>
<dbReference type="GO" id="GO:0031380">
    <property type="term" value="C:nuclear RNA-directed RNA polymerase complex"/>
    <property type="evidence" value="ECO:0007669"/>
    <property type="project" value="TreeGrafter"/>
</dbReference>
<dbReference type="Pfam" id="PF05183">
    <property type="entry name" value="RdRP"/>
    <property type="match status" value="1"/>
</dbReference>
<sequence length="1185" mass="133672">MGSLRMRSAGRKPKEELEGSQVSFGGFNESVGAKKLADFLELNAGVIWRCRVKKTSTPPDSFPDYSAGYAEGLTHRSFSADRSAAKVATPHAFVHFANPGTAKRIVDADGRSNLFLDGVALRINSCAESSQRAQRRCKIEPFKFSSVGIEIGTHVTRDEFFVAWKCPSGEFIIDPFDGCCKFLFSDDITFSRKDTRENITIKCDFKLQFFVRDLDDVRIWKAGAPFTLLHFSSSPLLYYRTADDDIYESVPFSLLDDEDPWIRTTDFTPSGAIGRCSSFRVLISPRFGAKLDRALAYLKDHRISVSLPKIPLSVRDEPGFGVPTEDSFFFIHAIKGISFGTLFMVNAVLHKGIINQHQLSDKFFDLLRSHDNALNDAALRHIWAYRRPLFDPYQRLKLVQDWMTRNPKIAKGPKIAEGNAEMRRLVITPTKAHCLPPEVEVSNRILREYKHVGDRFLRVSFTDESMHQLNSNVLNYYVAPIVRMLTSNGFPQKTTVFRRVKKICEGFVLCGRRYSFLAFSSNQLRDQSAWFFADDTDKNITAASIRKWMGKFTNKNVAKYAARMGQCFSSTYATVNVLPGEVDFYLEDIKRNGYVFSDGIGKLTPELAMEVSEMLHLTDNPPSAYQIRYAGCKGVVAVWPGKGDGIRLSLRESMNKFVSNHTVLEIASWTHFQPGYLNRQIVTLLSSLDVPDTVFSTMQEEMIYKLDQMFEDSTVALEVLTTSCLEQGNTAAMMLAAGFKPQTEPHLKDMLLCVRAAQLHDLLSKARIFVPKGRWLMGCLDELGILEQGQCFIQVSTPSLENCFLRKGSRFLAKKKERSIVVDTVVVAKNPCLHPGDVRVLEAVDVPELHHLVDCLVFPQKGDRPHPNEASGSDLDGDLYFVTWEPSLIPPSKRSWIPMDYKPGESKLQPRDVTHQDIIDFFVKNIVSENLGVICNAHVVHADLSAYGAMDDKCILLAELAATAVDFPKTGIQVNMPFSLRPKVYPDFLEKHENQTYKSEKILGRLYRTIKHASYESSMDPELTSSYESIPYDHDLEVPGASEYVDAAWDSKCVYDSHINALLGQYRIKAEAEIVVGQITSLPKYSSRKQGDMKERIKSSFAALHREFRQIFEHLEPGEAELSELEKGPVFQRKASAWYQVTYHPDWVKRAEERSGPDGGEVPPRLSFAWIAADYLAGLKSKPCG</sequence>
<dbReference type="Pfam" id="PF24577">
    <property type="entry name" value="RDR6_2nd"/>
    <property type="match status" value="1"/>
</dbReference>
<keyword evidence="4 8" id="KW-0548">Nucleotidyltransferase</keyword>
<keyword evidence="6 8" id="KW-0943">RNA-mediated gene silencing</keyword>
<proteinExistence type="inferred from homology"/>
<dbReference type="GO" id="GO:0003723">
    <property type="term" value="F:RNA binding"/>
    <property type="evidence" value="ECO:0007669"/>
    <property type="project" value="UniProtKB-KW"/>
</dbReference>
<dbReference type="PANTHER" id="PTHR23079">
    <property type="entry name" value="RNA-DEPENDENT RNA POLYMERASE"/>
    <property type="match status" value="1"/>
</dbReference>
<feature type="domain" description="RDRP core" evidence="9">
    <location>
        <begin position="427"/>
        <end position="1010"/>
    </location>
</feature>
<evidence type="ECO:0000259" key="9">
    <source>
        <dbReference type="Pfam" id="PF05183"/>
    </source>
</evidence>
<evidence type="ECO:0000256" key="4">
    <source>
        <dbReference type="ARBA" id="ARBA00022695"/>
    </source>
</evidence>
<feature type="domain" description="RNA-dependent RNA polymerase 6-like RNA-binding" evidence="10">
    <location>
        <begin position="19"/>
        <end position="124"/>
    </location>
</feature>
<feature type="domain" description="RDRP helical" evidence="12">
    <location>
        <begin position="332"/>
        <end position="409"/>
    </location>
</feature>
<dbReference type="EMBL" id="JBBWWQ010000010">
    <property type="protein sequence ID" value="KAK8937273.1"/>
    <property type="molecule type" value="Genomic_DNA"/>
</dbReference>
<dbReference type="Pfam" id="PF26252">
    <property type="entry name" value="RdRP_helical"/>
    <property type="match status" value="1"/>
</dbReference>
<evidence type="ECO:0000256" key="6">
    <source>
        <dbReference type="ARBA" id="ARBA00023158"/>
    </source>
</evidence>
<feature type="domain" description="RDRP C-terminal head" evidence="13">
    <location>
        <begin position="1031"/>
        <end position="1181"/>
    </location>
</feature>